<dbReference type="EMBL" id="CM004475">
    <property type="protein sequence ID" value="OCT78889.1"/>
    <property type="molecule type" value="Genomic_DNA"/>
</dbReference>
<gene>
    <name evidence="1" type="ORF">XELAEV_18029979mg</name>
</gene>
<organism evidence="1 2">
    <name type="scientific">Xenopus laevis</name>
    <name type="common">African clawed frog</name>
    <dbReference type="NCBI Taxonomy" id="8355"/>
    <lineage>
        <taxon>Eukaryota</taxon>
        <taxon>Metazoa</taxon>
        <taxon>Chordata</taxon>
        <taxon>Craniata</taxon>
        <taxon>Vertebrata</taxon>
        <taxon>Euteleostomi</taxon>
        <taxon>Amphibia</taxon>
        <taxon>Batrachia</taxon>
        <taxon>Anura</taxon>
        <taxon>Pipoidea</taxon>
        <taxon>Pipidae</taxon>
        <taxon>Xenopodinae</taxon>
        <taxon>Xenopus</taxon>
        <taxon>Xenopus</taxon>
    </lineage>
</organism>
<dbReference type="Proteomes" id="UP000694892">
    <property type="component" value="Chromosome 5S"/>
</dbReference>
<proteinExistence type="predicted"/>
<name>A0A974HI59_XENLA</name>
<protein>
    <submittedName>
        <fullName evidence="1">Uncharacterized protein</fullName>
    </submittedName>
</protein>
<evidence type="ECO:0000313" key="1">
    <source>
        <dbReference type="EMBL" id="OCT78889.1"/>
    </source>
</evidence>
<sequence>MNRDCLTGHVTEYMDRIISYNDQLFKYCRIKVNLTSERSKIQIIWMQDTLTTKDSPWILYIIYIKGLDID</sequence>
<feature type="non-terminal residue" evidence="1">
    <location>
        <position position="70"/>
    </location>
</feature>
<evidence type="ECO:0000313" key="2">
    <source>
        <dbReference type="Proteomes" id="UP000694892"/>
    </source>
</evidence>
<reference evidence="2" key="1">
    <citation type="journal article" date="2016" name="Nature">
        <title>Genome evolution in the allotetraploid frog Xenopus laevis.</title>
        <authorList>
            <person name="Session A.M."/>
            <person name="Uno Y."/>
            <person name="Kwon T."/>
            <person name="Chapman J.A."/>
            <person name="Toyoda A."/>
            <person name="Takahashi S."/>
            <person name="Fukui A."/>
            <person name="Hikosaka A."/>
            <person name="Suzuki A."/>
            <person name="Kondo M."/>
            <person name="van Heeringen S.J."/>
            <person name="Quigley I."/>
            <person name="Heinz S."/>
            <person name="Ogino H."/>
            <person name="Ochi H."/>
            <person name="Hellsten U."/>
            <person name="Lyons J.B."/>
            <person name="Simakov O."/>
            <person name="Putnam N."/>
            <person name="Stites J."/>
            <person name="Kuroki Y."/>
            <person name="Tanaka T."/>
            <person name="Michiue T."/>
            <person name="Watanabe M."/>
            <person name="Bogdanovic O."/>
            <person name="Lister R."/>
            <person name="Georgiou G."/>
            <person name="Paranjpe S.S."/>
            <person name="van Kruijsbergen I."/>
            <person name="Shu S."/>
            <person name="Carlson J."/>
            <person name="Kinoshita T."/>
            <person name="Ohta Y."/>
            <person name="Mawaribuchi S."/>
            <person name="Jenkins J."/>
            <person name="Grimwood J."/>
            <person name="Schmutz J."/>
            <person name="Mitros T."/>
            <person name="Mozaffari S.V."/>
            <person name="Suzuki Y."/>
            <person name="Haramoto Y."/>
            <person name="Yamamoto T.S."/>
            <person name="Takagi C."/>
            <person name="Heald R."/>
            <person name="Miller K."/>
            <person name="Haudenschild C."/>
            <person name="Kitzman J."/>
            <person name="Nakayama T."/>
            <person name="Izutsu Y."/>
            <person name="Robert J."/>
            <person name="Fortriede J."/>
            <person name="Burns K."/>
            <person name="Lotay V."/>
            <person name="Karimi K."/>
            <person name="Yasuoka Y."/>
            <person name="Dichmann D.S."/>
            <person name="Flajnik M.F."/>
            <person name="Houston D.W."/>
            <person name="Shendure J."/>
            <person name="DuPasquier L."/>
            <person name="Vize P.D."/>
            <person name="Zorn A.M."/>
            <person name="Ito M."/>
            <person name="Marcotte E.M."/>
            <person name="Wallingford J.B."/>
            <person name="Ito Y."/>
            <person name="Asashima M."/>
            <person name="Ueno N."/>
            <person name="Matsuda Y."/>
            <person name="Veenstra G.J."/>
            <person name="Fujiyama A."/>
            <person name="Harland R.M."/>
            <person name="Taira M."/>
            <person name="Rokhsar D.S."/>
        </authorList>
    </citation>
    <scope>NUCLEOTIDE SEQUENCE [LARGE SCALE GENOMIC DNA]</scope>
    <source>
        <strain evidence="2">J</strain>
    </source>
</reference>
<accession>A0A974HI59</accession>
<dbReference type="AlphaFoldDB" id="A0A974HI59"/>